<sequence length="178" mass="20236">MFAFTVMWNLTLRGIYYLSSLRSSRPQLLLLLFIFLPRIPNAEMCQSHTPAVPTKPPSVPSQTRYVNLFLLSDHSHCQLFRNIGDQRLYMTVLVNGVRATYSGLPHALGLVLRLVGIGCLSESEQNRIYQTSIDTDGRLDGNSALWGLKDFAMRNQTQFENATVTVMLTAYYFQEESH</sequence>
<keyword evidence="1" id="KW-0378">Hydrolase</keyword>
<evidence type="ECO:0000313" key="1">
    <source>
        <dbReference type="EMBL" id="JAA72208.1"/>
    </source>
</evidence>
<dbReference type="GO" id="GO:0008237">
    <property type="term" value="F:metallopeptidase activity"/>
    <property type="evidence" value="ECO:0007669"/>
    <property type="project" value="UniProtKB-KW"/>
</dbReference>
<accession>A0A0K8RMV1</accession>
<organism evidence="1">
    <name type="scientific">Ixodes ricinus</name>
    <name type="common">Common tick</name>
    <name type="synonym">Acarus ricinus</name>
    <dbReference type="NCBI Taxonomy" id="34613"/>
    <lineage>
        <taxon>Eukaryota</taxon>
        <taxon>Metazoa</taxon>
        <taxon>Ecdysozoa</taxon>
        <taxon>Arthropoda</taxon>
        <taxon>Chelicerata</taxon>
        <taxon>Arachnida</taxon>
        <taxon>Acari</taxon>
        <taxon>Parasitiformes</taxon>
        <taxon>Ixodida</taxon>
        <taxon>Ixodoidea</taxon>
        <taxon>Ixodidae</taxon>
        <taxon>Ixodinae</taxon>
        <taxon>Ixodes</taxon>
    </lineage>
</organism>
<protein>
    <submittedName>
        <fullName evidence="1">Putative metalloprotease</fullName>
    </submittedName>
</protein>
<name>A0A0K8RMV1_IXORI</name>
<dbReference type="EMBL" id="GADI01001600">
    <property type="protein sequence ID" value="JAA72208.1"/>
    <property type="molecule type" value="mRNA"/>
</dbReference>
<dbReference type="Gene3D" id="3.40.390.10">
    <property type="entry name" value="Collagenase (Catalytic Domain)"/>
    <property type="match status" value="1"/>
</dbReference>
<keyword evidence="1" id="KW-0645">Protease</keyword>
<dbReference type="AlphaFoldDB" id="A0A0K8RMV1"/>
<dbReference type="InterPro" id="IPR024079">
    <property type="entry name" value="MetalloPept_cat_dom_sf"/>
</dbReference>
<dbReference type="GO" id="GO:0006508">
    <property type="term" value="P:proteolysis"/>
    <property type="evidence" value="ECO:0007669"/>
    <property type="project" value="UniProtKB-KW"/>
</dbReference>
<keyword evidence="1" id="KW-0482">Metalloprotease</keyword>
<proteinExistence type="evidence at transcript level"/>
<reference evidence="1" key="1">
    <citation type="submission" date="2012-12" db="EMBL/GenBank/DDBJ databases">
        <title>Identification and characterization of a phenylalanine ammonia-lyase gene family in Isatis indigotica Fort.</title>
        <authorList>
            <person name="Liu Q."/>
            <person name="Chen J."/>
            <person name="Zhou X."/>
            <person name="Di P."/>
            <person name="Xiao Y."/>
            <person name="Xuan H."/>
            <person name="Zhang L."/>
            <person name="Chen W."/>
        </authorList>
    </citation>
    <scope>NUCLEOTIDE SEQUENCE</scope>
    <source>
        <tissue evidence="1">Salivary gland</tissue>
    </source>
</reference>